<keyword evidence="2" id="KW-1133">Transmembrane helix</keyword>
<evidence type="ECO:0000256" key="2">
    <source>
        <dbReference type="SAM" id="Phobius"/>
    </source>
</evidence>
<evidence type="ECO:0000313" key="3">
    <source>
        <dbReference type="EMBL" id="ESL06801.1"/>
    </source>
</evidence>
<dbReference type="EMBL" id="AUPL01005518">
    <property type="protein sequence ID" value="ESL06801.1"/>
    <property type="molecule type" value="Genomic_DNA"/>
</dbReference>
<evidence type="ECO:0000256" key="1">
    <source>
        <dbReference type="SAM" id="Coils"/>
    </source>
</evidence>
<organism evidence="3 4">
    <name type="scientific">Trypanosoma rangeli SC58</name>
    <dbReference type="NCBI Taxonomy" id="429131"/>
    <lineage>
        <taxon>Eukaryota</taxon>
        <taxon>Discoba</taxon>
        <taxon>Euglenozoa</taxon>
        <taxon>Kinetoplastea</taxon>
        <taxon>Metakinetoplastina</taxon>
        <taxon>Trypanosomatida</taxon>
        <taxon>Trypanosomatidae</taxon>
        <taxon>Trypanosoma</taxon>
        <taxon>Herpetosoma</taxon>
    </lineage>
</organism>
<gene>
    <name evidence="3" type="ORF">TRSC58_05518</name>
</gene>
<accession>A0A061IY39</accession>
<name>A0A061IY39_TRYRA</name>
<feature type="transmembrane region" description="Helical" evidence="2">
    <location>
        <begin position="12"/>
        <end position="30"/>
    </location>
</feature>
<keyword evidence="2" id="KW-0472">Membrane</keyword>
<protein>
    <submittedName>
        <fullName evidence="3">Uncharacterized protein</fullName>
    </submittedName>
</protein>
<dbReference type="OrthoDB" id="239554at2759"/>
<proteinExistence type="predicted"/>
<dbReference type="AlphaFoldDB" id="A0A061IY39"/>
<keyword evidence="4" id="KW-1185">Reference proteome</keyword>
<dbReference type="VEuPathDB" id="TriTrypDB:TRSC58_05518"/>
<reference evidence="3 4" key="1">
    <citation type="submission" date="2013-07" db="EMBL/GenBank/DDBJ databases">
        <authorList>
            <person name="Stoco P.H."/>
            <person name="Wagner G."/>
            <person name="Gerber A."/>
            <person name="Zaha A."/>
            <person name="Thompson C."/>
            <person name="Bartholomeu D.C."/>
            <person name="Luckemeyer D.D."/>
            <person name="Bahia D."/>
            <person name="Loreto E."/>
            <person name="Prestes E.B."/>
            <person name="Lima F.M."/>
            <person name="Rodrigues-Luiz G."/>
            <person name="Vallejo G.A."/>
            <person name="Filho J.F."/>
            <person name="Monteiro K.M."/>
            <person name="Tyler K.M."/>
            <person name="de Almeida L.G."/>
            <person name="Ortiz M.F."/>
            <person name="Siervo M.A."/>
            <person name="de Moraes M.H."/>
            <person name="Cunha O.L."/>
            <person name="Mendonca-Neto R."/>
            <person name="Silva R."/>
            <person name="Teixeira S.M."/>
            <person name="Murta S.M."/>
            <person name="Sincero T.C."/>
            <person name="Mendes T.A."/>
            <person name="Urmenyi T.P."/>
            <person name="Silva V.G."/>
            <person name="da Rocha W.D."/>
            <person name="Andersson B."/>
            <person name="Romanha A.J."/>
            <person name="Steindel M."/>
            <person name="de Vasconcelos A.T."/>
            <person name="Grisard E.C."/>
        </authorList>
    </citation>
    <scope>NUCLEOTIDE SEQUENCE [LARGE SCALE GENOMIC DNA]</scope>
    <source>
        <strain evidence="3 4">SC58</strain>
    </source>
</reference>
<dbReference type="Proteomes" id="UP000031737">
    <property type="component" value="Unassembled WGS sequence"/>
</dbReference>
<sequence length="545" mass="61958">MRDRRAELRFHPAMLATLVVLVMIAFALGYRHGVTTWEKDFVANYEKSRGHERHAADMLQICDNELFLLSANVSSNNGTLDAVQNENAGIEEEMRKLSQEFKVATDAVDKCQAEIAIISEGEPKQGGAPNVKVTAAENELRRLSELLGNLTEGEGMHRVHIHRSLASIRKVYRLLCGNVPGCTMLSDEFLLLRWKEDLHNTSQRWMLMEADRMQRMGWRYDKEDPKDKGAIYFPEGEERKAPTFFGRTGRSALLFGQDRELQVVVATTLERVLLLQQFAFCAYRKNNPNVTFPSIFQWSVNSESTTAALHDLVETPLVIFCMDCAEVKNTSEFVQSCLQDLGDNKGYGKRDYWAVRSMLLPHPGVVQDAKNFYTAHALTPRKVLAVLAHNPVEDCLVLLGEPRGNHFLYLVANFPEERTRFESHVSNNTLHQCSPTAAQLVQRITQVIEEEKLSDASPGFDAVYVSTSSEMRRELKRLEKKPAWWGMTLFRQDELSSAHEELVELTVVSRADALLVSPFLASSRYVVESFLLLHGLRPMSRVWFF</sequence>
<keyword evidence="1" id="KW-0175">Coiled coil</keyword>
<evidence type="ECO:0000313" key="4">
    <source>
        <dbReference type="Proteomes" id="UP000031737"/>
    </source>
</evidence>
<comment type="caution">
    <text evidence="3">The sequence shown here is derived from an EMBL/GenBank/DDBJ whole genome shotgun (WGS) entry which is preliminary data.</text>
</comment>
<feature type="coiled-coil region" evidence="1">
    <location>
        <begin position="80"/>
        <end position="153"/>
    </location>
</feature>
<keyword evidence="2" id="KW-0812">Transmembrane</keyword>